<sequence>MTKQNTSSVEQKDFLVSFLSGIIDFCKKNKKGVLTALVILVLAAAIGGGYAAHVKKVTQNSWAAYYSAQVALLSGQEQEGFALVDQLAKDYPGSDASQYALLMKADLLYSTENYAQAADVYKELLVSNNPTVSTVAALSLAAAQQAVKDYKSAIEGMNQFISNNPKNFALPQAYLTLAMSQELAGNKTEALNAYQHLADAYTQTYFGELAKQKLAELQK</sequence>
<dbReference type="Pfam" id="PF09976">
    <property type="entry name" value="TPR_21"/>
    <property type="match status" value="1"/>
</dbReference>
<dbReference type="OrthoDB" id="9766710at2"/>
<dbReference type="InterPro" id="IPR011990">
    <property type="entry name" value="TPR-like_helical_dom_sf"/>
</dbReference>
<evidence type="ECO:0000259" key="2">
    <source>
        <dbReference type="Pfam" id="PF09976"/>
    </source>
</evidence>
<dbReference type="AlphaFoldDB" id="A0A1Y4DHP8"/>
<feature type="transmembrane region" description="Helical" evidence="1">
    <location>
        <begin position="33"/>
        <end position="52"/>
    </location>
</feature>
<organism evidence="3 4">
    <name type="scientific">Candidatus Avelusimicrobium gallicola</name>
    <dbReference type="NCBI Taxonomy" id="2562704"/>
    <lineage>
        <taxon>Bacteria</taxon>
        <taxon>Pseudomonadati</taxon>
        <taxon>Elusimicrobiota</taxon>
        <taxon>Elusimicrobia</taxon>
        <taxon>Elusimicrobiales</taxon>
        <taxon>Elusimicrobiaceae</taxon>
        <taxon>Candidatus Avelusimicrobium</taxon>
    </lineage>
</organism>
<dbReference type="EMBL" id="NFJD01000003">
    <property type="protein sequence ID" value="OUO56458.1"/>
    <property type="molecule type" value="Genomic_DNA"/>
</dbReference>
<name>A0A1Y4DHP8_9BACT</name>
<dbReference type="RefSeq" id="WP_087288385.1">
    <property type="nucleotide sequence ID" value="NZ_NFJD01000003.1"/>
</dbReference>
<gene>
    <name evidence="3" type="ORF">B5F75_04500</name>
</gene>
<keyword evidence="4" id="KW-1185">Reference proteome</keyword>
<accession>A0A1Y4DHP8</accession>
<keyword evidence="1" id="KW-1133">Transmembrane helix</keyword>
<dbReference type="SUPFAM" id="SSF48452">
    <property type="entry name" value="TPR-like"/>
    <property type="match status" value="1"/>
</dbReference>
<proteinExistence type="predicted"/>
<evidence type="ECO:0000313" key="4">
    <source>
        <dbReference type="Proteomes" id="UP000196368"/>
    </source>
</evidence>
<dbReference type="Gene3D" id="1.25.40.10">
    <property type="entry name" value="Tetratricopeptide repeat domain"/>
    <property type="match status" value="2"/>
</dbReference>
<reference evidence="4" key="1">
    <citation type="submission" date="2017-04" db="EMBL/GenBank/DDBJ databases">
        <title>Function of individual gut microbiota members based on whole genome sequencing of pure cultures obtained from chicken caecum.</title>
        <authorList>
            <person name="Medvecky M."/>
            <person name="Cejkova D."/>
            <person name="Polansky O."/>
            <person name="Karasova D."/>
            <person name="Kubasova T."/>
            <person name="Cizek A."/>
            <person name="Rychlik I."/>
        </authorList>
    </citation>
    <scope>NUCLEOTIDE SEQUENCE [LARGE SCALE GENOMIC DNA]</scope>
    <source>
        <strain evidence="4">An273</strain>
    </source>
</reference>
<comment type="caution">
    <text evidence="3">The sequence shown here is derived from an EMBL/GenBank/DDBJ whole genome shotgun (WGS) entry which is preliminary data.</text>
</comment>
<dbReference type="InterPro" id="IPR018704">
    <property type="entry name" value="SecYEG/CpoB_TPR"/>
</dbReference>
<dbReference type="Proteomes" id="UP000196368">
    <property type="component" value="Unassembled WGS sequence"/>
</dbReference>
<evidence type="ECO:0000256" key="1">
    <source>
        <dbReference type="SAM" id="Phobius"/>
    </source>
</evidence>
<keyword evidence="1" id="KW-0472">Membrane</keyword>
<keyword evidence="1" id="KW-0812">Transmembrane</keyword>
<evidence type="ECO:0000313" key="3">
    <source>
        <dbReference type="EMBL" id="OUO56458.1"/>
    </source>
</evidence>
<protein>
    <recommendedName>
        <fullName evidence="2">Ancillary SecYEG translocon subunit/Cell division coordinator CpoB TPR domain-containing protein</fullName>
    </recommendedName>
</protein>
<feature type="domain" description="Ancillary SecYEG translocon subunit/Cell division coordinator CpoB TPR" evidence="2">
    <location>
        <begin position="25"/>
        <end position="218"/>
    </location>
</feature>